<organism evidence="3 4">
    <name type="scientific">Dendrothele bispora (strain CBS 962.96)</name>
    <dbReference type="NCBI Taxonomy" id="1314807"/>
    <lineage>
        <taxon>Eukaryota</taxon>
        <taxon>Fungi</taxon>
        <taxon>Dikarya</taxon>
        <taxon>Basidiomycota</taxon>
        <taxon>Agaricomycotina</taxon>
        <taxon>Agaricomycetes</taxon>
        <taxon>Agaricomycetidae</taxon>
        <taxon>Agaricales</taxon>
        <taxon>Agaricales incertae sedis</taxon>
        <taxon>Dendrothele</taxon>
    </lineage>
</organism>
<proteinExistence type="predicted"/>
<keyword evidence="2" id="KW-0812">Transmembrane</keyword>
<dbReference type="AlphaFoldDB" id="A0A4S8M2W4"/>
<keyword evidence="2" id="KW-1133">Transmembrane helix</keyword>
<keyword evidence="2" id="KW-0472">Membrane</keyword>
<keyword evidence="4" id="KW-1185">Reference proteome</keyword>
<evidence type="ECO:0000313" key="4">
    <source>
        <dbReference type="Proteomes" id="UP000297245"/>
    </source>
</evidence>
<evidence type="ECO:0000256" key="1">
    <source>
        <dbReference type="SAM" id="MobiDB-lite"/>
    </source>
</evidence>
<dbReference type="Proteomes" id="UP000297245">
    <property type="component" value="Unassembled WGS sequence"/>
</dbReference>
<name>A0A4S8M2W4_DENBC</name>
<gene>
    <name evidence="3" type="ORF">K435DRAFT_859008</name>
</gene>
<sequence>METVWRTVDDHDTQIQYSGSWNIDLEIDGSKSKDNSARFNASVHTTTSNFANLSFLFNGTSSIGLYGTYDTSQARSGELPTINCNLDGKKIQSFNYSAVTGSFEFFNTHLLCQHDVGFDYGNCGLHNLFVNSTAATEAPFSIDYIVYESLPNSPVSGEYLQLGNKAFQAQNDSINFSTGWTWSGNTTLTSIPGSSATLSFNGSEVTVFGEWNGSSNVASYLLDNSSTPVPLELQATSPEKLLTNQVLLNLSASHLNPGKHTLVLTFDGISDGTPLSIDYVLVKSLTTKEQEPLTTASATPFPSQTTTISHSPNRSRIIVGSIVPAVVLMLLAAIFLAFKQSQIKKRKGETACDFEGPNILQFHPQEELAHNVTRINPVAERVRLENLKLQQSLNVVQHQMCAQQLAEGSAVQLQHGEAIVHMDSGWRMTESGGQGINEQPESEDPPMYFNTVPSKEL</sequence>
<evidence type="ECO:0000313" key="3">
    <source>
        <dbReference type="EMBL" id="THU96018.1"/>
    </source>
</evidence>
<dbReference type="EMBL" id="ML179187">
    <property type="protein sequence ID" value="THU96018.1"/>
    <property type="molecule type" value="Genomic_DNA"/>
</dbReference>
<dbReference type="OrthoDB" id="3029306at2759"/>
<evidence type="ECO:0000256" key="2">
    <source>
        <dbReference type="SAM" id="Phobius"/>
    </source>
</evidence>
<protein>
    <submittedName>
        <fullName evidence="3">Uncharacterized protein</fullName>
    </submittedName>
</protein>
<reference evidence="3 4" key="1">
    <citation type="journal article" date="2019" name="Nat. Ecol. Evol.">
        <title>Megaphylogeny resolves global patterns of mushroom evolution.</title>
        <authorList>
            <person name="Varga T."/>
            <person name="Krizsan K."/>
            <person name="Foldi C."/>
            <person name="Dima B."/>
            <person name="Sanchez-Garcia M."/>
            <person name="Sanchez-Ramirez S."/>
            <person name="Szollosi G.J."/>
            <person name="Szarkandi J.G."/>
            <person name="Papp V."/>
            <person name="Albert L."/>
            <person name="Andreopoulos W."/>
            <person name="Angelini C."/>
            <person name="Antonin V."/>
            <person name="Barry K.W."/>
            <person name="Bougher N.L."/>
            <person name="Buchanan P."/>
            <person name="Buyck B."/>
            <person name="Bense V."/>
            <person name="Catcheside P."/>
            <person name="Chovatia M."/>
            <person name="Cooper J."/>
            <person name="Damon W."/>
            <person name="Desjardin D."/>
            <person name="Finy P."/>
            <person name="Geml J."/>
            <person name="Haridas S."/>
            <person name="Hughes K."/>
            <person name="Justo A."/>
            <person name="Karasinski D."/>
            <person name="Kautmanova I."/>
            <person name="Kiss B."/>
            <person name="Kocsube S."/>
            <person name="Kotiranta H."/>
            <person name="LaButti K.M."/>
            <person name="Lechner B.E."/>
            <person name="Liimatainen K."/>
            <person name="Lipzen A."/>
            <person name="Lukacs Z."/>
            <person name="Mihaltcheva S."/>
            <person name="Morgado L.N."/>
            <person name="Niskanen T."/>
            <person name="Noordeloos M.E."/>
            <person name="Ohm R.A."/>
            <person name="Ortiz-Santana B."/>
            <person name="Ovrebo C."/>
            <person name="Racz N."/>
            <person name="Riley R."/>
            <person name="Savchenko A."/>
            <person name="Shiryaev A."/>
            <person name="Soop K."/>
            <person name="Spirin V."/>
            <person name="Szebenyi C."/>
            <person name="Tomsovsky M."/>
            <person name="Tulloss R.E."/>
            <person name="Uehling J."/>
            <person name="Grigoriev I.V."/>
            <person name="Vagvolgyi C."/>
            <person name="Papp T."/>
            <person name="Martin F.M."/>
            <person name="Miettinen O."/>
            <person name="Hibbett D.S."/>
            <person name="Nagy L.G."/>
        </authorList>
    </citation>
    <scope>NUCLEOTIDE SEQUENCE [LARGE SCALE GENOMIC DNA]</scope>
    <source>
        <strain evidence="3 4">CBS 962.96</strain>
    </source>
</reference>
<feature type="transmembrane region" description="Helical" evidence="2">
    <location>
        <begin position="317"/>
        <end position="338"/>
    </location>
</feature>
<accession>A0A4S8M2W4</accession>
<feature type="region of interest" description="Disordered" evidence="1">
    <location>
        <begin position="429"/>
        <end position="457"/>
    </location>
</feature>
<dbReference type="Gene3D" id="2.60.120.260">
    <property type="entry name" value="Galactose-binding domain-like"/>
    <property type="match status" value="1"/>
</dbReference>